<dbReference type="RefSeq" id="WP_379488624.1">
    <property type="nucleotide sequence ID" value="NZ_JBHLWK010000021.1"/>
</dbReference>
<evidence type="ECO:0000256" key="1">
    <source>
        <dbReference type="SAM" id="Phobius"/>
    </source>
</evidence>
<feature type="transmembrane region" description="Helical" evidence="1">
    <location>
        <begin position="25"/>
        <end position="43"/>
    </location>
</feature>
<keyword evidence="1" id="KW-1133">Transmembrane helix</keyword>
<keyword evidence="1" id="KW-0812">Transmembrane</keyword>
<evidence type="ECO:0000313" key="2">
    <source>
        <dbReference type="EMBL" id="MFC0205891.1"/>
    </source>
</evidence>
<organism evidence="2 3">
    <name type="scientific">Novosphingobium soli</name>
    <dbReference type="NCBI Taxonomy" id="574956"/>
    <lineage>
        <taxon>Bacteria</taxon>
        <taxon>Pseudomonadati</taxon>
        <taxon>Pseudomonadota</taxon>
        <taxon>Alphaproteobacteria</taxon>
        <taxon>Sphingomonadales</taxon>
        <taxon>Sphingomonadaceae</taxon>
        <taxon>Novosphingobium</taxon>
    </lineage>
</organism>
<gene>
    <name evidence="2" type="ORF">ACFFJC_16620</name>
</gene>
<reference evidence="2 3" key="1">
    <citation type="submission" date="2024-09" db="EMBL/GenBank/DDBJ databases">
        <authorList>
            <person name="Sun Q."/>
            <person name="Mori K."/>
        </authorList>
    </citation>
    <scope>NUCLEOTIDE SEQUENCE [LARGE SCALE GENOMIC DNA]</scope>
    <source>
        <strain evidence="2 3">CCM 7706</strain>
    </source>
</reference>
<evidence type="ECO:0000313" key="3">
    <source>
        <dbReference type="Proteomes" id="UP001589798"/>
    </source>
</evidence>
<protein>
    <recommendedName>
        <fullName evidence="4">MFS transporter</fullName>
    </recommendedName>
</protein>
<proteinExistence type="predicted"/>
<keyword evidence="3" id="KW-1185">Reference proteome</keyword>
<dbReference type="Proteomes" id="UP001589798">
    <property type="component" value="Unassembled WGS sequence"/>
</dbReference>
<dbReference type="EMBL" id="JBHLWK010000021">
    <property type="protein sequence ID" value="MFC0205891.1"/>
    <property type="molecule type" value="Genomic_DNA"/>
</dbReference>
<accession>A0ABV6CZR9</accession>
<comment type="caution">
    <text evidence="2">The sequence shown here is derived from an EMBL/GenBank/DDBJ whole genome shotgun (WGS) entry which is preliminary data.</text>
</comment>
<name>A0ABV6CZR9_9SPHN</name>
<sequence>MLPITAPTSGPGPQRTAPARTRLDWVIIVSLLAMGALNLLALADKVGVAQAQAAPVHACGAPLA</sequence>
<evidence type="ECO:0008006" key="4">
    <source>
        <dbReference type="Google" id="ProtNLM"/>
    </source>
</evidence>
<keyword evidence="1" id="KW-0472">Membrane</keyword>